<comment type="similarity">
    <text evidence="1">Belongs to the short-chain dehydrogenases/reductases (SDR) family.</text>
</comment>
<evidence type="ECO:0000313" key="4">
    <source>
        <dbReference type="EMBL" id="KAJ4848385.1"/>
    </source>
</evidence>
<feature type="compositionally biased region" description="Basic and acidic residues" evidence="3">
    <location>
        <begin position="1019"/>
        <end position="1050"/>
    </location>
</feature>
<feature type="compositionally biased region" description="Polar residues" evidence="3">
    <location>
        <begin position="941"/>
        <end position="958"/>
    </location>
</feature>
<reference evidence="4" key="2">
    <citation type="journal article" date="2023" name="Plants (Basel)">
        <title>Annotation of the Turnera subulata (Passifloraceae) Draft Genome Reveals the S-Locus Evolved after the Divergence of Turneroideae from Passifloroideae in a Stepwise Manner.</title>
        <authorList>
            <person name="Henning P.M."/>
            <person name="Roalson E.H."/>
            <person name="Mir W."/>
            <person name="McCubbin A.G."/>
            <person name="Shore J.S."/>
        </authorList>
    </citation>
    <scope>NUCLEOTIDE SEQUENCE</scope>
    <source>
        <strain evidence="4">F60SS</strain>
    </source>
</reference>
<feature type="compositionally biased region" description="Polar residues" evidence="3">
    <location>
        <begin position="1501"/>
        <end position="1513"/>
    </location>
</feature>
<feature type="region of interest" description="Disordered" evidence="3">
    <location>
        <begin position="934"/>
        <end position="1076"/>
    </location>
</feature>
<keyword evidence="5" id="KW-1185">Reference proteome</keyword>
<feature type="compositionally biased region" description="Basic and acidic residues" evidence="3">
    <location>
        <begin position="1708"/>
        <end position="1719"/>
    </location>
</feature>
<feature type="compositionally biased region" description="Polar residues" evidence="3">
    <location>
        <begin position="1821"/>
        <end position="1840"/>
    </location>
</feature>
<dbReference type="InterPro" id="IPR051019">
    <property type="entry name" value="VLCFA-Steroid_DH"/>
</dbReference>
<feature type="compositionally biased region" description="Basic and acidic residues" evidence="3">
    <location>
        <begin position="1525"/>
        <end position="1534"/>
    </location>
</feature>
<feature type="region of interest" description="Disordered" evidence="3">
    <location>
        <begin position="496"/>
        <end position="562"/>
    </location>
</feature>
<proteinExistence type="inferred from homology"/>
<protein>
    <recommendedName>
        <fullName evidence="6">Very-long-chain 3-oxoacyl-CoA reductase</fullName>
    </recommendedName>
</protein>
<dbReference type="OrthoDB" id="1093005at2759"/>
<gene>
    <name evidence="4" type="ORF">Tsubulata_046236</name>
</gene>
<dbReference type="GO" id="GO:0045703">
    <property type="term" value="F:ketoreductase activity"/>
    <property type="evidence" value="ECO:0007669"/>
    <property type="project" value="TreeGrafter"/>
</dbReference>
<feature type="region of interest" description="Disordered" evidence="3">
    <location>
        <begin position="1253"/>
        <end position="1456"/>
    </location>
</feature>
<dbReference type="Proteomes" id="UP001141552">
    <property type="component" value="Unassembled WGS sequence"/>
</dbReference>
<name>A0A9Q0JPT2_9ROSI</name>
<sequence>MKLKTQPLWVLVLFGLGSLSVLKCSLAILGWVYVSFLRPGKNLKKYGSWALVTGPTDGIGKGFAFQLARKGLNLVLVGRNPDKLNDVSGSIQSKYSNVQIKTVVVDFSGDIDAGIEKIKETIEGLDVGVLINNVGVSYPYARFFHEVDEDLLKNLIKVNVEGTTKVTQAVLPGMLKRKKGAIVNIGSGAAIVIPSDPLYAVYAATKAYIDQFSRCLYVEYKKSGIDVQCQVPLYVATKMASIKRSSFFVPSSEGYARAGLRSLGYEPRCTPYWPHSLLWGLLYSLPESAFGSPTAKPLENPTPPSTMAKPIPASDSDPTTSVFVDTSLDTHLALFVTPFDTVSDLKKKILEEHPRCFPKIGRIEIHALKVKRRGRFYHLSDSMIVKSVFLGVQRGWFITVDASRVEESHENSRLADRSHLRSDDLPLLLTYGGELSVSQDERNRGIAVDRQRGLNTDSRGGKFSTLETTGDYDLGKGKSLDKNEGVDYPLPLKYSKETLSGGGESRSVKGMADVEGSVHGKGALESGLDGKRKPKRKRQSESAEADVALQEGASVPESTPNESWRDILLQKRVLGDAEGVVLPEGRQHITHGQEMVALSDTVEKAGAVKENTNVTTAETDGPSGVHVACENDNGQHTKDVEAISPPKPPAKRRRKNVKEKGHEAAVVEDRALISDRIKESEKCVGPSIEKRKKEEKPSDTPNQDIGKRPEPSDNNTATVKGMKDAKESSSSEDAMLNGHQRSLADNPNRVEEEGESSPLVSSKTIPPEICSSSSRNETETKAEGVSRSSNLPEVGETGRPEKSSKRRRKPKATLETQVTSATEHGKDNISLAEPLQIANEDHSIGKNNESKNNMLSEDGREETEVGVLHSVLLPVKEKCSDPDPRGDGDAATTEGLKNASKQTTSSSAQRIKCSEDVILNDYLRAGADQIDGVEDKRETSVDVSSKNMTPEICQPSNHYESEIKIKEGDVTPNVPKVGKPMDSGKSSKKGKKSRKTTESAGKASVIPAAEHGKISSLLAEHHRAVNEDHSIGKSKEKKSNILQEDGKDDGYTAPLEGTKDASKLPTSAPTKGIKSSGDAIQNVVESLEQINETEFKIEGMGGKLKRQAKKKGNSDVKSPWELQAKNGNANAIILGIGVVRPHHADIREENTGMMGIGPKGLGVAPDTAQVSMHRARDAMISEPHAVTVEEICNDPVQIINGRPSSPGNCMGNLDAATVEDAFKQATSMPSETCQTSYQETMEVAGTSKVLEVGKALGPAKPSERRKRSRKTRELANEAPAAEPVETSCDLAEPLRAINEDHSIGRSNIRESNMLQEEPADPGKPSKQTKNSRKSTELASEAPAAEPVETSSSLAEPLRAINENHAIGKSNKQESNMLQEPVKPGKPSKRTKKSKKTTELASEAPAGAVVETKSSLAEPLRANEDQFIGKSNGQESDMLQEDGKTGPGVGTSSSFLLDTDKEIDDVIQSVVGSLKQIDNPQLNVVDTDAKVKKRTKKKQKSDAISSKELQTKINSVDLKDTAPSNHDTREVDSSSKKMKLTKMVDSSNLVFGIDGRVENDSLGNQFNSVTLDQSQVPPVKSGVNSDKKRLEGVVNGFASKSSSAGKSNNDLGASCENDRINFRNYFMSSQQPHETVASTEVLLEKESKAIEAGSEMKSNKKKPKLEEQPHGPSPNLQRSQKFSEANKIRAKPQASKSGTTEFQQSASGDTHKKFTFEPNKKLSKSSGSSAKSSEPKKINSNAKASHESNTFKAFSSTTPLKKDKEACGESNDPDNGKASIPHSGGFLDSSKHGKSLIGKSSKISDDDSHGNSGGKGGFYDSDASTRTPSDSSMTSDYSDGESSAGLRAWPWIQSLKV</sequence>
<organism evidence="4 5">
    <name type="scientific">Turnera subulata</name>
    <dbReference type="NCBI Taxonomy" id="218843"/>
    <lineage>
        <taxon>Eukaryota</taxon>
        <taxon>Viridiplantae</taxon>
        <taxon>Streptophyta</taxon>
        <taxon>Embryophyta</taxon>
        <taxon>Tracheophyta</taxon>
        <taxon>Spermatophyta</taxon>
        <taxon>Magnoliopsida</taxon>
        <taxon>eudicotyledons</taxon>
        <taxon>Gunneridae</taxon>
        <taxon>Pentapetalae</taxon>
        <taxon>rosids</taxon>
        <taxon>fabids</taxon>
        <taxon>Malpighiales</taxon>
        <taxon>Passifloraceae</taxon>
        <taxon>Turnera</taxon>
    </lineage>
</organism>
<evidence type="ECO:0000256" key="1">
    <source>
        <dbReference type="ARBA" id="ARBA00006484"/>
    </source>
</evidence>
<dbReference type="CDD" id="cd05356">
    <property type="entry name" value="17beta-HSD1_like_SDR_c"/>
    <property type="match status" value="1"/>
</dbReference>
<dbReference type="Gene3D" id="3.40.50.720">
    <property type="entry name" value="NAD(P)-binding Rossmann-like Domain"/>
    <property type="match status" value="1"/>
</dbReference>
<evidence type="ECO:0000256" key="2">
    <source>
        <dbReference type="ARBA" id="ARBA00023002"/>
    </source>
</evidence>
<dbReference type="PANTHER" id="PTHR43899:SF13">
    <property type="entry name" value="RH59310P"/>
    <property type="match status" value="1"/>
</dbReference>
<feature type="region of interest" description="Disordered" evidence="3">
    <location>
        <begin position="1646"/>
        <end position="1842"/>
    </location>
</feature>
<comment type="caution">
    <text evidence="4">The sequence shown here is derived from an EMBL/GenBank/DDBJ whole genome shotgun (WGS) entry which is preliminary data.</text>
</comment>
<feature type="compositionally biased region" description="Polar residues" evidence="3">
    <location>
        <begin position="1673"/>
        <end position="1682"/>
    </location>
</feature>
<feature type="compositionally biased region" description="Basic and acidic residues" evidence="3">
    <location>
        <begin position="658"/>
        <end position="698"/>
    </location>
</feature>
<feature type="compositionally biased region" description="Basic and acidic residues" evidence="3">
    <location>
        <begin position="875"/>
        <end position="888"/>
    </location>
</feature>
<feature type="region of interest" description="Disordered" evidence="3">
    <location>
        <begin position="613"/>
        <end position="911"/>
    </location>
</feature>
<dbReference type="Pfam" id="PF00106">
    <property type="entry name" value="adh_short"/>
    <property type="match status" value="1"/>
</dbReference>
<dbReference type="FunFam" id="3.40.50.720:FF:000341">
    <property type="entry name" value="very-long-chain 3-oxoacyl-CoA reductase 1"/>
    <property type="match status" value="1"/>
</dbReference>
<feature type="compositionally biased region" description="Basic residues" evidence="3">
    <location>
        <begin position="1385"/>
        <end position="1394"/>
    </location>
</feature>
<dbReference type="PANTHER" id="PTHR43899">
    <property type="entry name" value="RH59310P"/>
    <property type="match status" value="1"/>
</dbReference>
<accession>A0A9Q0JPT2</accession>
<evidence type="ECO:0000256" key="3">
    <source>
        <dbReference type="SAM" id="MobiDB-lite"/>
    </source>
</evidence>
<feature type="region of interest" description="Disordered" evidence="3">
    <location>
        <begin position="449"/>
        <end position="480"/>
    </location>
</feature>
<feature type="compositionally biased region" description="Polar residues" evidence="3">
    <location>
        <begin position="1693"/>
        <end position="1707"/>
    </location>
</feature>
<feature type="compositionally biased region" description="Basic and acidic residues" evidence="3">
    <location>
        <begin position="959"/>
        <end position="969"/>
    </location>
</feature>
<feature type="compositionally biased region" description="Polar residues" evidence="3">
    <location>
        <begin position="1737"/>
        <end position="1758"/>
    </location>
</feature>
<feature type="compositionally biased region" description="Polar residues" evidence="3">
    <location>
        <begin position="845"/>
        <end position="855"/>
    </location>
</feature>
<dbReference type="PRINTS" id="PR00081">
    <property type="entry name" value="GDHRDH"/>
</dbReference>
<keyword evidence="2" id="KW-0560">Oxidoreductase</keyword>
<feature type="region of interest" description="Disordered" evidence="3">
    <location>
        <begin position="1487"/>
        <end position="1536"/>
    </location>
</feature>
<dbReference type="InterPro" id="IPR002347">
    <property type="entry name" value="SDR_fam"/>
</dbReference>
<evidence type="ECO:0008006" key="6">
    <source>
        <dbReference type="Google" id="ProtNLM"/>
    </source>
</evidence>
<feature type="region of interest" description="Disordered" evidence="3">
    <location>
        <begin position="294"/>
        <end position="314"/>
    </location>
</feature>
<dbReference type="SUPFAM" id="SSF51735">
    <property type="entry name" value="NAD(P)-binding Rossmann-fold domains"/>
    <property type="match status" value="1"/>
</dbReference>
<evidence type="ECO:0000313" key="5">
    <source>
        <dbReference type="Proteomes" id="UP001141552"/>
    </source>
</evidence>
<dbReference type="GO" id="GO:0005783">
    <property type="term" value="C:endoplasmic reticulum"/>
    <property type="evidence" value="ECO:0007669"/>
    <property type="project" value="TreeGrafter"/>
</dbReference>
<dbReference type="InterPro" id="IPR036291">
    <property type="entry name" value="NAD(P)-bd_dom_sf"/>
</dbReference>
<dbReference type="EMBL" id="JAKUCV010000918">
    <property type="protein sequence ID" value="KAJ4848385.1"/>
    <property type="molecule type" value="Genomic_DNA"/>
</dbReference>
<reference evidence="4" key="1">
    <citation type="submission" date="2022-02" db="EMBL/GenBank/DDBJ databases">
        <authorList>
            <person name="Henning P.M."/>
            <person name="McCubbin A.G."/>
            <person name="Shore J.S."/>
        </authorList>
    </citation>
    <scope>NUCLEOTIDE SEQUENCE</scope>
    <source>
        <strain evidence="4">F60SS</strain>
        <tissue evidence="4">Leaves</tissue>
    </source>
</reference>
<feature type="compositionally biased region" description="Polar residues" evidence="3">
    <location>
        <begin position="899"/>
        <end position="909"/>
    </location>
</feature>
<feature type="compositionally biased region" description="Polar residues" evidence="3">
    <location>
        <begin position="758"/>
        <end position="775"/>
    </location>
</feature>